<proteinExistence type="predicted"/>
<comment type="caution">
    <text evidence="2">The sequence shown here is derived from an EMBL/GenBank/DDBJ whole genome shotgun (WGS) entry which is preliminary data.</text>
</comment>
<sequence>MRSACLTRTSIAPAYQRGPCAATPPDGAPRVAAAVAAAAPGASAMDAGDSGSDQAGQAAVALYA</sequence>
<dbReference type="EMBL" id="JEMB01001733">
    <property type="protein sequence ID" value="KYF85330.1"/>
    <property type="molecule type" value="Genomic_DNA"/>
</dbReference>
<name>A0A150RYY5_SORCE</name>
<accession>A0A150RYY5</accession>
<dbReference type="Proteomes" id="UP000075635">
    <property type="component" value="Unassembled WGS sequence"/>
</dbReference>
<evidence type="ECO:0000313" key="2">
    <source>
        <dbReference type="EMBL" id="KYF85330.1"/>
    </source>
</evidence>
<organism evidence="2 3">
    <name type="scientific">Sorangium cellulosum</name>
    <name type="common">Polyangium cellulosum</name>
    <dbReference type="NCBI Taxonomy" id="56"/>
    <lineage>
        <taxon>Bacteria</taxon>
        <taxon>Pseudomonadati</taxon>
        <taxon>Myxococcota</taxon>
        <taxon>Polyangia</taxon>
        <taxon>Polyangiales</taxon>
        <taxon>Polyangiaceae</taxon>
        <taxon>Sorangium</taxon>
    </lineage>
</organism>
<protein>
    <submittedName>
        <fullName evidence="2">Uncharacterized protein</fullName>
    </submittedName>
</protein>
<feature type="region of interest" description="Disordered" evidence="1">
    <location>
        <begin position="43"/>
        <end position="64"/>
    </location>
</feature>
<reference evidence="2 3" key="1">
    <citation type="submission" date="2014-02" db="EMBL/GenBank/DDBJ databases">
        <title>The small core and large imbalanced accessory genome model reveals a collaborative survival strategy of Sorangium cellulosum strains in nature.</title>
        <authorList>
            <person name="Han K."/>
            <person name="Peng R."/>
            <person name="Blom J."/>
            <person name="Li Y.-Z."/>
        </authorList>
    </citation>
    <scope>NUCLEOTIDE SEQUENCE [LARGE SCALE GENOMIC DNA]</scope>
    <source>
        <strain evidence="2 3">So0011-07</strain>
    </source>
</reference>
<gene>
    <name evidence="2" type="ORF">BE17_39520</name>
</gene>
<dbReference type="AlphaFoldDB" id="A0A150RYY5"/>
<evidence type="ECO:0000313" key="3">
    <source>
        <dbReference type="Proteomes" id="UP000075635"/>
    </source>
</evidence>
<evidence type="ECO:0000256" key="1">
    <source>
        <dbReference type="SAM" id="MobiDB-lite"/>
    </source>
</evidence>